<protein>
    <submittedName>
        <fullName evidence="3">Uncharacterized protein</fullName>
    </submittedName>
</protein>
<keyword evidence="2" id="KW-0472">Membrane</keyword>
<feature type="compositionally biased region" description="Pro residues" evidence="1">
    <location>
        <begin position="13"/>
        <end position="22"/>
    </location>
</feature>
<organism evidence="3 4">
    <name type="scientific">Lophiotrema nucula</name>
    <dbReference type="NCBI Taxonomy" id="690887"/>
    <lineage>
        <taxon>Eukaryota</taxon>
        <taxon>Fungi</taxon>
        <taxon>Dikarya</taxon>
        <taxon>Ascomycota</taxon>
        <taxon>Pezizomycotina</taxon>
        <taxon>Dothideomycetes</taxon>
        <taxon>Pleosporomycetidae</taxon>
        <taxon>Pleosporales</taxon>
        <taxon>Lophiotremataceae</taxon>
        <taxon>Lophiotrema</taxon>
    </lineage>
</organism>
<evidence type="ECO:0000313" key="3">
    <source>
        <dbReference type="EMBL" id="KAF2112470.1"/>
    </source>
</evidence>
<feature type="transmembrane region" description="Helical" evidence="2">
    <location>
        <begin position="63"/>
        <end position="84"/>
    </location>
</feature>
<dbReference type="AlphaFoldDB" id="A0A6A5YZC5"/>
<feature type="region of interest" description="Disordered" evidence="1">
    <location>
        <begin position="118"/>
        <end position="155"/>
    </location>
</feature>
<evidence type="ECO:0000313" key="4">
    <source>
        <dbReference type="Proteomes" id="UP000799770"/>
    </source>
</evidence>
<gene>
    <name evidence="3" type="ORF">BDV96DRAFT_602371</name>
</gene>
<feature type="transmembrane region" description="Helical" evidence="2">
    <location>
        <begin position="185"/>
        <end position="208"/>
    </location>
</feature>
<reference evidence="3" key="1">
    <citation type="journal article" date="2020" name="Stud. Mycol.">
        <title>101 Dothideomycetes genomes: a test case for predicting lifestyles and emergence of pathogens.</title>
        <authorList>
            <person name="Haridas S."/>
            <person name="Albert R."/>
            <person name="Binder M."/>
            <person name="Bloem J."/>
            <person name="Labutti K."/>
            <person name="Salamov A."/>
            <person name="Andreopoulos B."/>
            <person name="Baker S."/>
            <person name="Barry K."/>
            <person name="Bills G."/>
            <person name="Bluhm B."/>
            <person name="Cannon C."/>
            <person name="Castanera R."/>
            <person name="Culley D."/>
            <person name="Daum C."/>
            <person name="Ezra D."/>
            <person name="Gonzalez J."/>
            <person name="Henrissat B."/>
            <person name="Kuo A."/>
            <person name="Liang C."/>
            <person name="Lipzen A."/>
            <person name="Lutzoni F."/>
            <person name="Magnuson J."/>
            <person name="Mondo S."/>
            <person name="Nolan M."/>
            <person name="Ohm R."/>
            <person name="Pangilinan J."/>
            <person name="Park H.-J."/>
            <person name="Ramirez L."/>
            <person name="Alfaro M."/>
            <person name="Sun H."/>
            <person name="Tritt A."/>
            <person name="Yoshinaga Y."/>
            <person name="Zwiers L.-H."/>
            <person name="Turgeon B."/>
            <person name="Goodwin S."/>
            <person name="Spatafora J."/>
            <person name="Crous P."/>
            <person name="Grigoriev I."/>
        </authorList>
    </citation>
    <scope>NUCLEOTIDE SEQUENCE</scope>
    <source>
        <strain evidence="3">CBS 627.86</strain>
    </source>
</reference>
<evidence type="ECO:0000256" key="1">
    <source>
        <dbReference type="SAM" id="MobiDB-lite"/>
    </source>
</evidence>
<name>A0A6A5YZC5_9PLEO</name>
<keyword evidence="2" id="KW-0812">Transmembrane</keyword>
<keyword evidence="4" id="KW-1185">Reference proteome</keyword>
<evidence type="ECO:0000256" key="2">
    <source>
        <dbReference type="SAM" id="Phobius"/>
    </source>
</evidence>
<dbReference type="EMBL" id="ML977331">
    <property type="protein sequence ID" value="KAF2112470.1"/>
    <property type="molecule type" value="Genomic_DNA"/>
</dbReference>
<sequence length="212" mass="24004">MATIQEPRLSSPAFPPSPPPSPPRRRYKKHHSDPFLELENIPIVPSPAPASPTTAPEEPQEPLLVRVVLTPLYFTSFLLSLFLINRSDRVRRANSHTSTASSILSYLSPSAWIDPEPYQDPSSSTWERRESSAHVEPNSAIQNARSEGKDVGGKKRREGSWYLHKRIRKIAKLEISDAFEMRGRMIVLILSVFTLLLVAVFLALRWIATKLW</sequence>
<dbReference type="OrthoDB" id="4156595at2759"/>
<feature type="region of interest" description="Disordered" evidence="1">
    <location>
        <begin position="1"/>
        <end position="59"/>
    </location>
</feature>
<accession>A0A6A5YZC5</accession>
<keyword evidence="2" id="KW-1133">Transmembrane helix</keyword>
<proteinExistence type="predicted"/>
<dbReference type="Proteomes" id="UP000799770">
    <property type="component" value="Unassembled WGS sequence"/>
</dbReference>